<dbReference type="InterPro" id="IPR014508">
    <property type="entry name" value="UCP020555_TPR-like"/>
</dbReference>
<feature type="signal peptide" evidence="1">
    <location>
        <begin position="1"/>
        <end position="23"/>
    </location>
</feature>
<dbReference type="InterPro" id="IPR011990">
    <property type="entry name" value="TPR-like_helical_dom_sf"/>
</dbReference>
<evidence type="ECO:0000313" key="2">
    <source>
        <dbReference type="EMBL" id="MFH8133635.1"/>
    </source>
</evidence>
<comment type="caution">
    <text evidence="2">The sequence shown here is derived from an EMBL/GenBank/DDBJ whole genome shotgun (WGS) entry which is preliminary data.</text>
</comment>
<dbReference type="PROSITE" id="PS51257">
    <property type="entry name" value="PROKAR_LIPOPROTEIN"/>
    <property type="match status" value="1"/>
</dbReference>
<name>A0ABW7PTK7_9GAMM</name>
<dbReference type="EMBL" id="JBGFSN010000004">
    <property type="protein sequence ID" value="MFH8133635.1"/>
    <property type="molecule type" value="Genomic_DNA"/>
</dbReference>
<dbReference type="Proteomes" id="UP001611251">
    <property type="component" value="Unassembled WGS sequence"/>
</dbReference>
<gene>
    <name evidence="2" type="ORF">ABU178_05505</name>
</gene>
<dbReference type="RefSeq" id="WP_397212771.1">
    <property type="nucleotide sequence ID" value="NZ_JBGFSN010000004.1"/>
</dbReference>
<accession>A0ABW7PTK7</accession>
<dbReference type="PIRSF" id="PIRSF020555">
    <property type="entry name" value="UCP020555"/>
    <property type="match status" value="1"/>
</dbReference>
<proteinExistence type="predicted"/>
<sequence length="119" mass="13278">MNKINLSGALLAAVLLSACAPKAPEPIYYWGDYQEQLYGYYNKQGDPEKQIDALSLIIEQARAKNKPVAPGLHAQLGLLYAQTGRTDMAFNQFAAEKQLFPESASYMDFLMSKKKEVTQ</sequence>
<organism evidence="2 3">
    <name type="scientific">Pantoea osteomyelitidis</name>
    <dbReference type="NCBI Taxonomy" id="3230026"/>
    <lineage>
        <taxon>Bacteria</taxon>
        <taxon>Pseudomonadati</taxon>
        <taxon>Pseudomonadota</taxon>
        <taxon>Gammaproteobacteria</taxon>
        <taxon>Enterobacterales</taxon>
        <taxon>Erwiniaceae</taxon>
        <taxon>Pantoea</taxon>
    </lineage>
</organism>
<dbReference type="SUPFAM" id="SSF48452">
    <property type="entry name" value="TPR-like"/>
    <property type="match status" value="1"/>
</dbReference>
<evidence type="ECO:0000313" key="3">
    <source>
        <dbReference type="Proteomes" id="UP001611251"/>
    </source>
</evidence>
<reference evidence="2 3" key="1">
    <citation type="submission" date="2024-08" db="EMBL/GenBank/DDBJ databases">
        <title>Pantoea ronii - a newly identified human opportunistic pathogen.</title>
        <authorList>
            <person name="Keidar-Friedman D."/>
            <person name="Sorek N."/>
            <person name="Leshin-Carmel D."/>
            <person name="Tsur A."/>
            <person name="Amsalem M."/>
            <person name="Tolkach D."/>
            <person name="Brosh-Nissimov T."/>
        </authorList>
    </citation>
    <scope>NUCLEOTIDE SEQUENCE [LARGE SCALE GENOMIC DNA]</scope>
    <source>
        <strain evidence="2 3">AA23256</strain>
    </source>
</reference>
<evidence type="ECO:0000256" key="1">
    <source>
        <dbReference type="SAM" id="SignalP"/>
    </source>
</evidence>
<keyword evidence="1" id="KW-0732">Signal</keyword>
<feature type="chain" id="PRO_5046323896" evidence="1">
    <location>
        <begin position="24"/>
        <end position="119"/>
    </location>
</feature>
<protein>
    <submittedName>
        <fullName evidence="2">DUF4810 domain-containing protein</fullName>
    </submittedName>
</protein>
<keyword evidence="3" id="KW-1185">Reference proteome</keyword>
<dbReference type="Pfam" id="PF16068">
    <property type="entry name" value="DUF4810"/>
    <property type="match status" value="1"/>
</dbReference>